<organism evidence="1">
    <name type="scientific">Virus NIOZ-UU159</name>
    <dbReference type="NCBI Taxonomy" id="2763270"/>
    <lineage>
        <taxon>Viruses</taxon>
    </lineage>
</organism>
<gene>
    <name evidence="1" type="ORF">NIOZUU159_00131</name>
</gene>
<name>A0A7S9SUM2_9VIRU</name>
<evidence type="ECO:0000313" key="1">
    <source>
        <dbReference type="EMBL" id="QPI16638.1"/>
    </source>
</evidence>
<accession>A0A7S9SUM2</accession>
<dbReference type="EMBL" id="MW030590">
    <property type="protein sequence ID" value="QPI16638.1"/>
    <property type="molecule type" value="Genomic_DNA"/>
</dbReference>
<reference evidence="1" key="1">
    <citation type="submission" date="2020-08" db="EMBL/GenBank/DDBJ databases">
        <title>Bridging the membrane lipid divide: bacteria of the FCB group superphylum have the potential to synthesize archaeal ether lipids.</title>
        <authorList>
            <person name="Villanueva L."/>
            <person name="von Meijenfeldt F.A.B."/>
            <person name="Westbye A.B."/>
            <person name="Yadav S."/>
            <person name="Hopmans E.C."/>
            <person name="Dutilh B.E."/>
            <person name="Sinninghe Damste J.S."/>
        </authorList>
    </citation>
    <scope>NUCLEOTIDE SEQUENCE</scope>
    <source>
        <strain evidence="1">NIOZ-UU159</strain>
    </source>
</reference>
<protein>
    <submittedName>
        <fullName evidence="1">Uncharacterized protein</fullName>
    </submittedName>
</protein>
<proteinExistence type="predicted"/>
<sequence length="97" mass="12153">MELDNSYIVLLDYLYRYEPINDYIDKKYWRLKNYIFSKCFLSDKPLEIYQLKKLEKHILEFYLLFENIDYKAILEHQNPIMFINYLSHIKEKLIFKN</sequence>